<gene>
    <name evidence="1" type="ORF">E1295_12850</name>
</gene>
<name>A0A4R5FSM0_9ACTN</name>
<comment type="caution">
    <text evidence="1">The sequence shown here is derived from an EMBL/GenBank/DDBJ whole genome shotgun (WGS) entry which is preliminary data.</text>
</comment>
<evidence type="ECO:0000313" key="2">
    <source>
        <dbReference type="Proteomes" id="UP000295136"/>
    </source>
</evidence>
<accession>A0A4R5FSM0</accession>
<dbReference type="Pfam" id="PF00805">
    <property type="entry name" value="Pentapeptide"/>
    <property type="match status" value="1"/>
</dbReference>
<sequence>MVPPRAVRASLSGASLSGLSLSRASLSGVSLFRVSLSGGGLADATAMIPDLWAISRGCSHMCPDKGR</sequence>
<proteinExistence type="predicted"/>
<organism evidence="1 2">
    <name type="scientific">Nonomuraea mesophila</name>
    <dbReference type="NCBI Taxonomy" id="2530382"/>
    <lineage>
        <taxon>Bacteria</taxon>
        <taxon>Bacillati</taxon>
        <taxon>Actinomycetota</taxon>
        <taxon>Actinomycetes</taxon>
        <taxon>Streptosporangiales</taxon>
        <taxon>Streptosporangiaceae</taxon>
        <taxon>Nonomuraea</taxon>
    </lineage>
</organism>
<dbReference type="Gene3D" id="2.160.20.80">
    <property type="entry name" value="E3 ubiquitin-protein ligase SopA"/>
    <property type="match status" value="1"/>
</dbReference>
<protein>
    <submittedName>
        <fullName evidence="1">Uncharacterized protein</fullName>
    </submittedName>
</protein>
<dbReference type="RefSeq" id="WP_132630487.1">
    <property type="nucleotide sequence ID" value="NZ_SMLD01000026.1"/>
</dbReference>
<dbReference type="SUPFAM" id="SSF141571">
    <property type="entry name" value="Pentapeptide repeat-like"/>
    <property type="match status" value="1"/>
</dbReference>
<evidence type="ECO:0000313" key="1">
    <source>
        <dbReference type="EMBL" id="TDE55827.1"/>
    </source>
</evidence>
<dbReference type="EMBL" id="SMLD01000026">
    <property type="protein sequence ID" value="TDE55827.1"/>
    <property type="molecule type" value="Genomic_DNA"/>
</dbReference>
<reference evidence="1 2" key="1">
    <citation type="submission" date="2019-03" db="EMBL/GenBank/DDBJ databases">
        <title>Draft genome sequences of novel Actinobacteria.</title>
        <authorList>
            <person name="Sahin N."/>
            <person name="Ay H."/>
            <person name="Saygin H."/>
        </authorList>
    </citation>
    <scope>NUCLEOTIDE SEQUENCE [LARGE SCALE GENOMIC DNA]</scope>
    <source>
        <strain evidence="1 2">6K102</strain>
    </source>
</reference>
<dbReference type="AlphaFoldDB" id="A0A4R5FSM0"/>
<keyword evidence="2" id="KW-1185">Reference proteome</keyword>
<dbReference type="InterPro" id="IPR001646">
    <property type="entry name" value="5peptide_repeat"/>
</dbReference>
<dbReference type="Proteomes" id="UP000295136">
    <property type="component" value="Unassembled WGS sequence"/>
</dbReference>